<accession>A0A849KC82</accession>
<gene>
    <name evidence="1" type="ORF">HK415_07970</name>
</gene>
<reference evidence="1 2" key="2">
    <citation type="submission" date="2020-06" db="EMBL/GenBank/DDBJ databases">
        <title>Ramlibacter rhizophilus sp. nov., isolated from rhizosphere soil of national flower Mugunghwa from South Korea.</title>
        <authorList>
            <person name="Zheng-Fei Y."/>
            <person name="Huan T."/>
        </authorList>
    </citation>
    <scope>NUCLEOTIDE SEQUENCE [LARGE SCALE GENOMIC DNA]</scope>
    <source>
        <strain evidence="1 2">B156</strain>
    </source>
</reference>
<organism evidence="1 2">
    <name type="scientific">Ramlibacter montanisoli</name>
    <dbReference type="NCBI Taxonomy" id="2732512"/>
    <lineage>
        <taxon>Bacteria</taxon>
        <taxon>Pseudomonadati</taxon>
        <taxon>Pseudomonadota</taxon>
        <taxon>Betaproteobacteria</taxon>
        <taxon>Burkholderiales</taxon>
        <taxon>Comamonadaceae</taxon>
        <taxon>Ramlibacter</taxon>
    </lineage>
</organism>
<reference evidence="1 2" key="1">
    <citation type="submission" date="2020-05" db="EMBL/GenBank/DDBJ databases">
        <authorList>
            <person name="Khan S.A."/>
            <person name="Jeon C.O."/>
            <person name="Chun B.H."/>
        </authorList>
    </citation>
    <scope>NUCLEOTIDE SEQUENCE [LARGE SCALE GENOMIC DNA]</scope>
    <source>
        <strain evidence="1 2">B156</strain>
    </source>
</reference>
<dbReference type="Proteomes" id="UP000552954">
    <property type="component" value="Unassembled WGS sequence"/>
</dbReference>
<dbReference type="AlphaFoldDB" id="A0A849KC82"/>
<name>A0A849KC82_9BURK</name>
<keyword evidence="2" id="KW-1185">Reference proteome</keyword>
<evidence type="ECO:0000313" key="1">
    <source>
        <dbReference type="EMBL" id="NNU43106.1"/>
    </source>
</evidence>
<sequence length="94" mass="11077">MDYILEYWSGNSGLPREPLTRTDGIPYQPANVKALDIDAQGWRIHEGDHWMLIAHDMNDALAMLRVAERHSRICFIGRNNQRPNRKNYIMTYFE</sequence>
<evidence type="ECO:0000313" key="2">
    <source>
        <dbReference type="Proteomes" id="UP000552954"/>
    </source>
</evidence>
<proteinExistence type="predicted"/>
<dbReference type="EMBL" id="JABFCS010000001">
    <property type="protein sequence ID" value="NNU43106.1"/>
    <property type="molecule type" value="Genomic_DNA"/>
</dbReference>
<comment type="caution">
    <text evidence="1">The sequence shown here is derived from an EMBL/GenBank/DDBJ whole genome shotgun (WGS) entry which is preliminary data.</text>
</comment>
<dbReference type="RefSeq" id="WP_171557948.1">
    <property type="nucleotide sequence ID" value="NZ_JABFCS010000001.1"/>
</dbReference>
<protein>
    <submittedName>
        <fullName evidence="1">Uncharacterized protein</fullName>
    </submittedName>
</protein>